<protein>
    <submittedName>
        <fullName evidence="2">Uncharacterized protein</fullName>
    </submittedName>
</protein>
<gene>
    <name evidence="2" type="ORF">VQ7734_00731</name>
</gene>
<evidence type="ECO:0000313" key="3">
    <source>
        <dbReference type="Proteomes" id="UP000184600"/>
    </source>
</evidence>
<sequence length="323" mass="36339">MSDDLKNLEQAKQRISDALEINAAEALSISQSEGKKIEEAVDFGALLGRAQMADRLSKITDAVSLSVLKEIKESKKYKALKGITFTKSSTVGSNLVVLKGTWEEFCEIYGSSKSTIDERLKNLDVFGEQALESMSAIGMTTRDFRRLRKLPQEDLTAIVEGETVKISDRDEALEIIEELSAKYRLEKQSLQNEVTNLKHEKQSHERLLADKDKKINDLSKKLDVQLTPAQKRQNEEALNGQLLEQLNVATLAVDSGFARLFDAIQTIQDNKHPTDIDQACEDVLFRVLERFLSLSADMGMSAHVMEHLEQWHTENALLFQNEG</sequence>
<proteinExistence type="predicted"/>
<dbReference type="STRING" id="1117707.VQ7734_00731"/>
<name>A0A1M7YQV3_9VIBR</name>
<dbReference type="OrthoDB" id="8564384at2"/>
<dbReference type="RefSeq" id="WP_073579916.1">
    <property type="nucleotide sequence ID" value="NZ_AP024898.1"/>
</dbReference>
<organism evidence="2 3">
    <name type="scientific">Vibrio quintilis</name>
    <dbReference type="NCBI Taxonomy" id="1117707"/>
    <lineage>
        <taxon>Bacteria</taxon>
        <taxon>Pseudomonadati</taxon>
        <taxon>Pseudomonadota</taxon>
        <taxon>Gammaproteobacteria</taxon>
        <taxon>Vibrionales</taxon>
        <taxon>Vibrionaceae</taxon>
        <taxon>Vibrio</taxon>
    </lineage>
</organism>
<accession>A0A1M7YQV3</accession>
<evidence type="ECO:0000256" key="1">
    <source>
        <dbReference type="SAM" id="Coils"/>
    </source>
</evidence>
<dbReference type="AlphaFoldDB" id="A0A1M7YQV3"/>
<keyword evidence="1" id="KW-0175">Coiled coil</keyword>
<reference evidence="3" key="1">
    <citation type="submission" date="2016-12" db="EMBL/GenBank/DDBJ databases">
        <authorList>
            <person name="Rodrigo-Torres L."/>
            <person name="Arahal R.D."/>
            <person name="Lucena T."/>
        </authorList>
    </citation>
    <scope>NUCLEOTIDE SEQUENCE [LARGE SCALE GENOMIC DNA]</scope>
</reference>
<dbReference type="EMBL" id="FRFG01000010">
    <property type="protein sequence ID" value="SHO55012.1"/>
    <property type="molecule type" value="Genomic_DNA"/>
</dbReference>
<keyword evidence="3" id="KW-1185">Reference proteome</keyword>
<evidence type="ECO:0000313" key="2">
    <source>
        <dbReference type="EMBL" id="SHO55012.1"/>
    </source>
</evidence>
<feature type="coiled-coil region" evidence="1">
    <location>
        <begin position="173"/>
        <end position="221"/>
    </location>
</feature>
<dbReference type="Proteomes" id="UP000184600">
    <property type="component" value="Unassembled WGS sequence"/>
</dbReference>